<dbReference type="Pfam" id="PF25954">
    <property type="entry name" value="Beta-barrel_RND_2"/>
    <property type="match status" value="1"/>
</dbReference>
<evidence type="ECO:0000256" key="2">
    <source>
        <dbReference type="SAM" id="Phobius"/>
    </source>
</evidence>
<name>F8EYT9_GRAC1</name>
<evidence type="ECO:0000313" key="6">
    <source>
        <dbReference type="EMBL" id="AEJ18885.1"/>
    </source>
</evidence>
<evidence type="ECO:0000259" key="5">
    <source>
        <dbReference type="Pfam" id="PF25989"/>
    </source>
</evidence>
<dbReference type="InterPro" id="IPR006143">
    <property type="entry name" value="RND_pump_MFP"/>
</dbReference>
<evidence type="ECO:0000256" key="1">
    <source>
        <dbReference type="ARBA" id="ARBA00009477"/>
    </source>
</evidence>
<dbReference type="EMBL" id="CP002868">
    <property type="protein sequence ID" value="AEJ18885.1"/>
    <property type="molecule type" value="Genomic_DNA"/>
</dbReference>
<dbReference type="OrthoDB" id="320389at2"/>
<dbReference type="Pfam" id="PF25917">
    <property type="entry name" value="BSH_RND"/>
    <property type="match status" value="1"/>
</dbReference>
<evidence type="ECO:0000259" key="4">
    <source>
        <dbReference type="Pfam" id="PF25954"/>
    </source>
</evidence>
<dbReference type="Pfam" id="PF25989">
    <property type="entry name" value="YknX_C"/>
    <property type="match status" value="1"/>
</dbReference>
<feature type="transmembrane region" description="Helical" evidence="2">
    <location>
        <begin position="6"/>
        <end position="22"/>
    </location>
</feature>
<dbReference type="SUPFAM" id="SSF111369">
    <property type="entry name" value="HlyD-like secretion proteins"/>
    <property type="match status" value="1"/>
</dbReference>
<dbReference type="Gene3D" id="2.40.50.100">
    <property type="match status" value="1"/>
</dbReference>
<dbReference type="InterPro" id="IPR058625">
    <property type="entry name" value="MdtA-like_BSH"/>
</dbReference>
<keyword evidence="7" id="KW-1185">Reference proteome</keyword>
<dbReference type="Gene3D" id="2.40.420.20">
    <property type="match status" value="1"/>
</dbReference>
<dbReference type="eggNOG" id="COG0845">
    <property type="taxonomic scope" value="Bacteria"/>
</dbReference>
<dbReference type="GO" id="GO:0015562">
    <property type="term" value="F:efflux transmembrane transporter activity"/>
    <property type="evidence" value="ECO:0007669"/>
    <property type="project" value="TreeGrafter"/>
</dbReference>
<evidence type="ECO:0000259" key="3">
    <source>
        <dbReference type="Pfam" id="PF25917"/>
    </source>
</evidence>
<dbReference type="InterPro" id="IPR058792">
    <property type="entry name" value="Beta-barrel_RND_2"/>
</dbReference>
<dbReference type="HOGENOM" id="CLU_018816_1_2_12"/>
<dbReference type="GO" id="GO:1990281">
    <property type="term" value="C:efflux pump complex"/>
    <property type="evidence" value="ECO:0007669"/>
    <property type="project" value="TreeGrafter"/>
</dbReference>
<accession>F8EYT9</accession>
<keyword evidence="2" id="KW-0472">Membrane</keyword>
<comment type="similarity">
    <text evidence="1">Belongs to the membrane fusion protein (MFP) (TC 8.A.1) family.</text>
</comment>
<dbReference type="NCBIfam" id="TIGR01730">
    <property type="entry name" value="RND_mfp"/>
    <property type="match status" value="1"/>
</dbReference>
<dbReference type="KEGG" id="scd:Spica_0731"/>
<gene>
    <name evidence="6" type="ordered locus">Spica_0731</name>
</gene>
<organism evidence="6 7">
    <name type="scientific">Gracilinema caldarium (strain ATCC 51460 / DSM 7334 / H1)</name>
    <name type="common">Treponema caldarium</name>
    <dbReference type="NCBI Taxonomy" id="744872"/>
    <lineage>
        <taxon>Bacteria</taxon>
        <taxon>Pseudomonadati</taxon>
        <taxon>Spirochaetota</taxon>
        <taxon>Spirochaetia</taxon>
        <taxon>Spirochaetales</taxon>
        <taxon>Breznakiellaceae</taxon>
        <taxon>Gracilinema</taxon>
    </lineage>
</organism>
<feature type="domain" description="CusB-like beta-barrel" evidence="4">
    <location>
        <begin position="151"/>
        <end position="224"/>
    </location>
</feature>
<proteinExistence type="inferred from homology"/>
<dbReference type="RefSeq" id="WP_013968196.1">
    <property type="nucleotide sequence ID" value="NC_015732.1"/>
</dbReference>
<dbReference type="AlphaFoldDB" id="F8EYT9"/>
<dbReference type="PANTHER" id="PTHR30469">
    <property type="entry name" value="MULTIDRUG RESISTANCE PROTEIN MDTA"/>
    <property type="match status" value="1"/>
</dbReference>
<dbReference type="Gene3D" id="2.40.30.170">
    <property type="match status" value="1"/>
</dbReference>
<protein>
    <submittedName>
        <fullName evidence="6">Efflux transporter, RND family, MFP subunit</fullName>
    </submittedName>
</protein>
<reference evidence="7" key="1">
    <citation type="journal article" date="2013" name="Stand. Genomic Sci.">
        <title>Genome sequence of the thermophilic fresh-water bacterium Spirochaeta caldaria type strain (H1(T)), reclassification of Spirochaeta caldaria, Spirochaeta stenostrepta, and Spirochaeta zuelzerae in the genus Treponema as Treponema caldaria comb. nov., Treponema stenostrepta comb. nov., and Treponema zuelzerae comb. nov., and emendation of the genus Treponema.</title>
        <authorList>
            <person name="Abt B."/>
            <person name="Goker M."/>
            <person name="Scheuner C."/>
            <person name="Han C."/>
            <person name="Lu M."/>
            <person name="Misra M."/>
            <person name="Lapidus A."/>
            <person name="Nolan M."/>
            <person name="Lucas S."/>
            <person name="Hammon N."/>
            <person name="Deshpande S."/>
            <person name="Cheng J.F."/>
            <person name="Tapia R."/>
            <person name="Goodwin L.A."/>
            <person name="Pitluck S."/>
            <person name="Liolios K."/>
            <person name="Pagani I."/>
            <person name="Ivanova N."/>
            <person name="Mavromatis K."/>
            <person name="Mikhailova N."/>
            <person name="Huntemann M."/>
            <person name="Pati A."/>
            <person name="Chen A."/>
            <person name="Palaniappan K."/>
            <person name="Land M."/>
            <person name="Hauser L."/>
            <person name="Jeffries C.D."/>
            <person name="Rohde M."/>
            <person name="Spring S."/>
            <person name="Gronow S."/>
            <person name="Detter J.C."/>
            <person name="Bristow J."/>
            <person name="Eisen J.A."/>
            <person name="Markowitz V."/>
            <person name="Hugenholtz P."/>
            <person name="Kyrpides N.C."/>
            <person name="Woyke T."/>
            <person name="Klenk H.P."/>
        </authorList>
    </citation>
    <scope>NUCLEOTIDE SEQUENCE</scope>
    <source>
        <strain evidence="7">ATCC 51460 / DSM 7334 / H1</strain>
    </source>
</reference>
<keyword evidence="2" id="KW-1133">Transmembrane helix</keyword>
<sequence>MNRRNFVIFGIFIILIGAILLLPRNQSASQSKTKPAFAQQAVNVKTELVNRKNLQDYIITNGEVTSETIVSVYPFTSGKIDSLLVYIGSEVSKGDIIAYIDPSKPGTAYALNPVLSPISGTVLELPLQIGATVSTNSSIATIGVLDKLEIVTSIPERYSALMKTGLTASISFEALPDHPFSADVIRVSPILDSTSRTRKVYLKIKGNPDPRLVIGMYARIRLNTVFYPNRIVISEKAINTLNGTDYVFVVKNDNTVNRRGIVKGVTIDGMVEIISGLEENERVVIEGAQNLTDGILVHDVESGEN</sequence>
<dbReference type="STRING" id="744872.Spica_0731"/>
<feature type="domain" description="YknX-like C-terminal permuted SH3-like" evidence="5">
    <location>
        <begin position="234"/>
        <end position="297"/>
    </location>
</feature>
<dbReference type="InterPro" id="IPR058637">
    <property type="entry name" value="YknX-like_C"/>
</dbReference>
<feature type="domain" description="Multidrug resistance protein MdtA-like barrel-sandwich hybrid" evidence="3">
    <location>
        <begin position="69"/>
        <end position="141"/>
    </location>
</feature>
<dbReference type="Proteomes" id="UP000000503">
    <property type="component" value="Chromosome"/>
</dbReference>
<evidence type="ECO:0000313" key="7">
    <source>
        <dbReference type="Proteomes" id="UP000000503"/>
    </source>
</evidence>
<keyword evidence="2" id="KW-0812">Transmembrane</keyword>